<dbReference type="EMBL" id="JAVRHP010000163">
    <property type="protein sequence ID" value="MDT0651714.1"/>
    <property type="molecule type" value="Genomic_DNA"/>
</dbReference>
<reference evidence="1 2" key="1">
    <citation type="submission" date="2023-09" db="EMBL/GenBank/DDBJ databases">
        <authorList>
            <person name="Rey-Velasco X."/>
        </authorList>
    </citation>
    <scope>NUCLEOTIDE SEQUENCE [LARGE SCALE GENOMIC DNA]</scope>
    <source>
        <strain evidence="1 2">F297</strain>
    </source>
</reference>
<name>A0ABU3CZE2_9FLAO</name>
<evidence type="ECO:0000313" key="2">
    <source>
        <dbReference type="Proteomes" id="UP001248819"/>
    </source>
</evidence>
<dbReference type="RefSeq" id="WP_311485803.1">
    <property type="nucleotide sequence ID" value="NZ_JAVRHP010000163.1"/>
</dbReference>
<keyword evidence="2" id="KW-1185">Reference proteome</keyword>
<dbReference type="Proteomes" id="UP001248819">
    <property type="component" value="Unassembled WGS sequence"/>
</dbReference>
<evidence type="ECO:0000313" key="1">
    <source>
        <dbReference type="EMBL" id="MDT0651714.1"/>
    </source>
</evidence>
<gene>
    <name evidence="1" type="ORF">RM529_16315</name>
</gene>
<comment type="caution">
    <text evidence="1">The sequence shown here is derived from an EMBL/GenBank/DDBJ whole genome shotgun (WGS) entry which is preliminary data.</text>
</comment>
<accession>A0ABU3CZE2</accession>
<protein>
    <submittedName>
        <fullName evidence="1">Uncharacterized protein</fullName>
    </submittedName>
</protein>
<sequence length="69" mass="7731">MINGIPIRRTPFTVSYWNGVRFPAAREGQAEWKVAIGDGVQDLFREALCPEWSDSCPFGRRARNGAAMC</sequence>
<proteinExistence type="predicted"/>
<organism evidence="1 2">
    <name type="scientific">Autumnicola edwardsiae</name>
    <dbReference type="NCBI Taxonomy" id="3075594"/>
    <lineage>
        <taxon>Bacteria</taxon>
        <taxon>Pseudomonadati</taxon>
        <taxon>Bacteroidota</taxon>
        <taxon>Flavobacteriia</taxon>
        <taxon>Flavobacteriales</taxon>
        <taxon>Flavobacteriaceae</taxon>
        <taxon>Autumnicola</taxon>
    </lineage>
</organism>